<dbReference type="InterPro" id="IPR036390">
    <property type="entry name" value="WH_DNA-bd_sf"/>
</dbReference>
<dbReference type="SUPFAM" id="SSF46785">
    <property type="entry name" value="Winged helix' DNA-binding domain"/>
    <property type="match status" value="1"/>
</dbReference>
<evidence type="ECO:0000259" key="5">
    <source>
        <dbReference type="PROSITE" id="PS50931"/>
    </source>
</evidence>
<keyword evidence="7" id="KW-1185">Reference proteome</keyword>
<dbReference type="InterPro" id="IPR005119">
    <property type="entry name" value="LysR_subst-bd"/>
</dbReference>
<comment type="caution">
    <text evidence="6">The sequence shown here is derived from an EMBL/GenBank/DDBJ whole genome shotgun (WGS) entry which is preliminary data.</text>
</comment>
<gene>
    <name evidence="6" type="ORF">FL583_10175</name>
</gene>
<dbReference type="AlphaFoldDB" id="A0A545AXW2"/>
<evidence type="ECO:0000256" key="1">
    <source>
        <dbReference type="ARBA" id="ARBA00009437"/>
    </source>
</evidence>
<keyword evidence="3" id="KW-0238">DNA-binding</keyword>
<dbReference type="CDD" id="cd05466">
    <property type="entry name" value="PBP2_LTTR_substrate"/>
    <property type="match status" value="1"/>
</dbReference>
<evidence type="ECO:0000313" key="7">
    <source>
        <dbReference type="Proteomes" id="UP000317982"/>
    </source>
</evidence>
<dbReference type="EMBL" id="VIRS01000005">
    <property type="protein sequence ID" value="TQS45435.1"/>
    <property type="molecule type" value="Genomic_DNA"/>
</dbReference>
<dbReference type="PROSITE" id="PS50931">
    <property type="entry name" value="HTH_LYSR"/>
    <property type="match status" value="1"/>
</dbReference>
<dbReference type="PANTHER" id="PTHR30346:SF29">
    <property type="entry name" value="LYSR SUBSTRATE-BINDING"/>
    <property type="match status" value="1"/>
</dbReference>
<reference evidence="6 7" key="1">
    <citation type="submission" date="2019-07" db="EMBL/GenBank/DDBJ databases">
        <title>Cryptosporangium phraense sp. nov., isolated from plant litter.</title>
        <authorList>
            <person name="Suriyachadkun C."/>
        </authorList>
    </citation>
    <scope>NUCLEOTIDE SEQUENCE [LARGE SCALE GENOMIC DNA]</scope>
    <source>
        <strain evidence="6 7">A-T 5661</strain>
    </source>
</reference>
<organism evidence="6 7">
    <name type="scientific">Cryptosporangium phraense</name>
    <dbReference type="NCBI Taxonomy" id="2593070"/>
    <lineage>
        <taxon>Bacteria</taxon>
        <taxon>Bacillati</taxon>
        <taxon>Actinomycetota</taxon>
        <taxon>Actinomycetes</taxon>
        <taxon>Cryptosporangiales</taxon>
        <taxon>Cryptosporangiaceae</taxon>
        <taxon>Cryptosporangium</taxon>
    </lineage>
</organism>
<dbReference type="Pfam" id="PF00126">
    <property type="entry name" value="HTH_1"/>
    <property type="match status" value="1"/>
</dbReference>
<evidence type="ECO:0000313" key="6">
    <source>
        <dbReference type="EMBL" id="TQS45435.1"/>
    </source>
</evidence>
<keyword evidence="2" id="KW-0805">Transcription regulation</keyword>
<dbReference type="FunFam" id="1.10.10.10:FF:000001">
    <property type="entry name" value="LysR family transcriptional regulator"/>
    <property type="match status" value="1"/>
</dbReference>
<dbReference type="GO" id="GO:0003677">
    <property type="term" value="F:DNA binding"/>
    <property type="evidence" value="ECO:0007669"/>
    <property type="project" value="UniProtKB-KW"/>
</dbReference>
<protein>
    <submittedName>
        <fullName evidence="6">LysR family transcriptional regulator</fullName>
    </submittedName>
</protein>
<dbReference type="FunCoup" id="A0A545AXW2">
    <property type="interactions" value="18"/>
</dbReference>
<sequence>MQLQQLAYFVAVADQRHFTKAAAQAGVAQPSLSQQIKALERDLGAPLFQRARGNLTLTDAGEALLPIARRILADTENARRAVLEVAVLGRGRVRLGATPSLCTGLLPSMLGAFRAEHPGIELILHESGSRDLQRELTEGALDLALVIDARLGDDDPLQIVPLVTEDLVVVSPLDGPPPVEAPEMTVADLEGRPLVMFRDGYDLRETVVDACRGAGFEATFAIEGGELDAVLQFVRAGLGIAVVPSTVGYDRFRVTPFSAPGLARTVLLARRRDLEPPRAARALGRHMLDFLARAAATNTLPPGTRLPA</sequence>
<dbReference type="InterPro" id="IPR000847">
    <property type="entry name" value="LysR_HTH_N"/>
</dbReference>
<dbReference type="OrthoDB" id="3181812at2"/>
<dbReference type="GO" id="GO:0032993">
    <property type="term" value="C:protein-DNA complex"/>
    <property type="evidence" value="ECO:0007669"/>
    <property type="project" value="TreeGrafter"/>
</dbReference>
<dbReference type="PANTHER" id="PTHR30346">
    <property type="entry name" value="TRANSCRIPTIONAL DUAL REGULATOR HCAR-RELATED"/>
    <property type="match status" value="1"/>
</dbReference>
<evidence type="ECO:0000256" key="4">
    <source>
        <dbReference type="ARBA" id="ARBA00023163"/>
    </source>
</evidence>
<dbReference type="Pfam" id="PF03466">
    <property type="entry name" value="LysR_substrate"/>
    <property type="match status" value="1"/>
</dbReference>
<name>A0A545AXW2_9ACTN</name>
<keyword evidence="4" id="KW-0804">Transcription</keyword>
<feature type="domain" description="HTH lysR-type" evidence="5">
    <location>
        <begin position="1"/>
        <end position="58"/>
    </location>
</feature>
<dbReference type="Gene3D" id="1.10.10.10">
    <property type="entry name" value="Winged helix-like DNA-binding domain superfamily/Winged helix DNA-binding domain"/>
    <property type="match status" value="1"/>
</dbReference>
<comment type="similarity">
    <text evidence="1">Belongs to the LysR transcriptional regulatory family.</text>
</comment>
<evidence type="ECO:0000256" key="2">
    <source>
        <dbReference type="ARBA" id="ARBA00023015"/>
    </source>
</evidence>
<evidence type="ECO:0000256" key="3">
    <source>
        <dbReference type="ARBA" id="ARBA00023125"/>
    </source>
</evidence>
<dbReference type="RefSeq" id="WP_142704300.1">
    <property type="nucleotide sequence ID" value="NZ_VIRS01000005.1"/>
</dbReference>
<accession>A0A545AXW2</accession>
<dbReference type="PRINTS" id="PR00039">
    <property type="entry name" value="HTHLYSR"/>
</dbReference>
<dbReference type="Proteomes" id="UP000317982">
    <property type="component" value="Unassembled WGS sequence"/>
</dbReference>
<dbReference type="InParanoid" id="A0A545AXW2"/>
<dbReference type="Gene3D" id="3.40.190.290">
    <property type="match status" value="1"/>
</dbReference>
<dbReference type="GO" id="GO:0003700">
    <property type="term" value="F:DNA-binding transcription factor activity"/>
    <property type="evidence" value="ECO:0007669"/>
    <property type="project" value="InterPro"/>
</dbReference>
<dbReference type="SUPFAM" id="SSF53850">
    <property type="entry name" value="Periplasmic binding protein-like II"/>
    <property type="match status" value="1"/>
</dbReference>
<dbReference type="InterPro" id="IPR036388">
    <property type="entry name" value="WH-like_DNA-bd_sf"/>
</dbReference>
<proteinExistence type="inferred from homology"/>